<dbReference type="GeneID" id="117362249"/>
<evidence type="ECO:0000256" key="4">
    <source>
        <dbReference type="ARBA" id="ARBA00023125"/>
    </source>
</evidence>
<dbReference type="PANTHER" id="PTHR46289">
    <property type="entry name" value="52 KDA REPRESSOR OF THE INHIBITOR OF THE PROTEIN KINASE-LIKE PROTEIN-RELATED"/>
    <property type="match status" value="1"/>
</dbReference>
<dbReference type="InterPro" id="IPR052958">
    <property type="entry name" value="IFN-induced_PKR_regulator"/>
</dbReference>
<dbReference type="InterPro" id="IPR006612">
    <property type="entry name" value="THAP_Znf"/>
</dbReference>
<evidence type="ECO:0000313" key="7">
    <source>
        <dbReference type="Proteomes" id="UP000515159"/>
    </source>
</evidence>
<dbReference type="RefSeq" id="XP_033804241.1">
    <property type="nucleotide sequence ID" value="XM_033948350.1"/>
</dbReference>
<evidence type="ECO:0000256" key="3">
    <source>
        <dbReference type="ARBA" id="ARBA00022833"/>
    </source>
</evidence>
<evidence type="ECO:0000259" key="6">
    <source>
        <dbReference type="PROSITE" id="PS50950"/>
    </source>
</evidence>
<dbReference type="Pfam" id="PF05485">
    <property type="entry name" value="THAP"/>
    <property type="match status" value="1"/>
</dbReference>
<evidence type="ECO:0000256" key="1">
    <source>
        <dbReference type="ARBA" id="ARBA00022723"/>
    </source>
</evidence>
<dbReference type="SMART" id="SM00980">
    <property type="entry name" value="THAP"/>
    <property type="match status" value="1"/>
</dbReference>
<name>A0A6P8RJW4_GEOSA</name>
<keyword evidence="1" id="KW-0479">Metal-binding</keyword>
<evidence type="ECO:0000256" key="5">
    <source>
        <dbReference type="PROSITE-ProRule" id="PRU00309"/>
    </source>
</evidence>
<dbReference type="Proteomes" id="UP000515159">
    <property type="component" value="Chromosome 6"/>
</dbReference>
<evidence type="ECO:0000313" key="8">
    <source>
        <dbReference type="RefSeq" id="XP_033804241.1"/>
    </source>
</evidence>
<dbReference type="PROSITE" id="PS50950">
    <property type="entry name" value="ZF_THAP"/>
    <property type="match status" value="1"/>
</dbReference>
<dbReference type="SUPFAM" id="SSF57716">
    <property type="entry name" value="Glucocorticoid receptor-like (DNA-binding domain)"/>
    <property type="match status" value="1"/>
</dbReference>
<keyword evidence="4 5" id="KW-0238">DNA-binding</keyword>
<dbReference type="GO" id="GO:0003677">
    <property type="term" value="F:DNA binding"/>
    <property type="evidence" value="ECO:0007669"/>
    <property type="project" value="UniProtKB-UniRule"/>
</dbReference>
<sequence length="188" mass="21586">MPNYCAALNCSRKSTHSDIGFFRFPRDPARCKQWVENCQRVDLEDKTADHLNKCYRLCARHFDSSMVRRKSPYRTRLQDNAIPTIFDFRSHLTSPQSRRKRRIKEPVEEDVCSPISQWESAEIEPASDDEESALAWCPEFSLGTSPPGRRCRIARWKFTVSRINPRGCLSSQPAFGALSVPHVTSSHA</sequence>
<keyword evidence="7" id="KW-1185">Reference proteome</keyword>
<dbReference type="SMART" id="SM00692">
    <property type="entry name" value="DM3"/>
    <property type="match status" value="1"/>
</dbReference>
<gene>
    <name evidence="8" type="primary">LOC117362249</name>
</gene>
<organism evidence="7 8">
    <name type="scientific">Geotrypetes seraphini</name>
    <name type="common">Gaboon caecilian</name>
    <name type="synonym">Caecilia seraphini</name>
    <dbReference type="NCBI Taxonomy" id="260995"/>
    <lineage>
        <taxon>Eukaryota</taxon>
        <taxon>Metazoa</taxon>
        <taxon>Chordata</taxon>
        <taxon>Craniata</taxon>
        <taxon>Vertebrata</taxon>
        <taxon>Euteleostomi</taxon>
        <taxon>Amphibia</taxon>
        <taxon>Gymnophiona</taxon>
        <taxon>Geotrypetes</taxon>
    </lineage>
</organism>
<keyword evidence="2 5" id="KW-0863">Zinc-finger</keyword>
<evidence type="ECO:0000256" key="2">
    <source>
        <dbReference type="ARBA" id="ARBA00022771"/>
    </source>
</evidence>
<keyword evidence="3" id="KW-0862">Zinc</keyword>
<dbReference type="AlphaFoldDB" id="A0A6P8RJW4"/>
<protein>
    <submittedName>
        <fullName evidence="8">52 kDa repressor of the inhibitor of the protein kinase-like isoform X2</fullName>
    </submittedName>
</protein>
<accession>A0A6P8RJW4</accession>
<feature type="domain" description="THAP-type" evidence="6">
    <location>
        <begin position="1"/>
        <end position="86"/>
    </location>
</feature>
<reference evidence="8" key="1">
    <citation type="submission" date="2025-08" db="UniProtKB">
        <authorList>
            <consortium name="RefSeq"/>
        </authorList>
    </citation>
    <scope>IDENTIFICATION</scope>
</reference>
<dbReference type="PANTHER" id="PTHR46289:SF16">
    <property type="entry name" value="52 KDA REPRESSOR OF THE INHIBITOR OF THE PROTEIN KINASE"/>
    <property type="match status" value="1"/>
</dbReference>
<dbReference type="GO" id="GO:0008270">
    <property type="term" value="F:zinc ion binding"/>
    <property type="evidence" value="ECO:0007669"/>
    <property type="project" value="UniProtKB-KW"/>
</dbReference>
<proteinExistence type="predicted"/>